<feature type="domain" description="Calcineurin-like phosphoesterase" evidence="2">
    <location>
        <begin position="1"/>
        <end position="205"/>
    </location>
</feature>
<dbReference type="KEGG" id="dalk:DSCA_02230"/>
<dbReference type="PANTHER" id="PTHR42850:SF2">
    <property type="entry name" value="BLL5683 PROTEIN"/>
    <property type="match status" value="1"/>
</dbReference>
<dbReference type="InterPro" id="IPR024654">
    <property type="entry name" value="Calcineurin-like_PHP_lpxH"/>
</dbReference>
<dbReference type="SUPFAM" id="SSF56300">
    <property type="entry name" value="Metallo-dependent phosphatases"/>
    <property type="match status" value="1"/>
</dbReference>
<protein>
    <submittedName>
        <fullName evidence="3">Serine/threonine protein phosphatase</fullName>
    </submittedName>
</protein>
<dbReference type="AlphaFoldDB" id="A0A5K7YCG7"/>
<sequence>MRIAVISDIHGNLEALVRCLDDIERSGVDQIVSLGDVIGYGPQPEEALVLLEKFRIPNIVGNHEIALIDRDYRDDFSPQAIVSLEQTQKYLTPASLLYIKNLPYYREMNGALMVHGCPPDSPTIYLNHMSLSEIKETFASNSFDIAFAGHTHRLMLMGYDGKDLQFDTLQQETIKLDSDYRYIVNVGAVGQPRDGDPRAKYVIWDSHRNTLEIRRVAYDISRTANLIIKRGFLRRDADRLFSGDCPKQYKLTRAAGNDR</sequence>
<gene>
    <name evidence="3" type="ORF">DSCA_02230</name>
</gene>
<dbReference type="GO" id="GO:0016791">
    <property type="term" value="F:phosphatase activity"/>
    <property type="evidence" value="ECO:0007669"/>
    <property type="project" value="TreeGrafter"/>
</dbReference>
<evidence type="ECO:0000313" key="3">
    <source>
        <dbReference type="EMBL" id="BBO66293.1"/>
    </source>
</evidence>
<dbReference type="EMBL" id="AP021874">
    <property type="protein sequence ID" value="BBO66293.1"/>
    <property type="molecule type" value="Genomic_DNA"/>
</dbReference>
<dbReference type="PANTHER" id="PTHR42850">
    <property type="entry name" value="METALLOPHOSPHOESTERASE"/>
    <property type="match status" value="1"/>
</dbReference>
<dbReference type="Proteomes" id="UP000427906">
    <property type="component" value="Chromosome"/>
</dbReference>
<dbReference type="Pfam" id="PF12850">
    <property type="entry name" value="Metallophos_2"/>
    <property type="match status" value="1"/>
</dbReference>
<evidence type="ECO:0000256" key="1">
    <source>
        <dbReference type="ARBA" id="ARBA00008950"/>
    </source>
</evidence>
<reference evidence="3 4" key="1">
    <citation type="submission" date="2019-11" db="EMBL/GenBank/DDBJ databases">
        <title>Comparative genomics of hydrocarbon-degrading Desulfosarcina strains.</title>
        <authorList>
            <person name="Watanabe M."/>
            <person name="Kojima H."/>
            <person name="Fukui M."/>
        </authorList>
    </citation>
    <scope>NUCLEOTIDE SEQUENCE [LARGE SCALE GENOMIC DNA]</scope>
    <source>
        <strain evidence="3 4">PL12</strain>
    </source>
</reference>
<evidence type="ECO:0000259" key="2">
    <source>
        <dbReference type="Pfam" id="PF12850"/>
    </source>
</evidence>
<dbReference type="InterPro" id="IPR029052">
    <property type="entry name" value="Metallo-depent_PP-like"/>
</dbReference>
<dbReference type="RefSeq" id="WP_155314693.1">
    <property type="nucleotide sequence ID" value="NZ_AP021874.1"/>
</dbReference>
<dbReference type="InterPro" id="IPR011152">
    <property type="entry name" value="Pesterase_MJ0912"/>
</dbReference>
<accession>A0A5K7YCG7</accession>
<dbReference type="PIRSF" id="PIRSF000883">
    <property type="entry name" value="Pesterase_MJ0912"/>
    <property type="match status" value="1"/>
</dbReference>
<keyword evidence="4" id="KW-1185">Reference proteome</keyword>
<comment type="similarity">
    <text evidence="1">Belongs to the metallophosphoesterase superfamily. YfcE family.</text>
</comment>
<dbReference type="OrthoDB" id="9813918at2"/>
<evidence type="ECO:0000313" key="4">
    <source>
        <dbReference type="Proteomes" id="UP000427906"/>
    </source>
</evidence>
<dbReference type="GO" id="GO:0005737">
    <property type="term" value="C:cytoplasm"/>
    <property type="evidence" value="ECO:0007669"/>
    <property type="project" value="TreeGrafter"/>
</dbReference>
<dbReference type="CDD" id="cd00838">
    <property type="entry name" value="MPP_superfamily"/>
    <property type="match status" value="1"/>
</dbReference>
<proteinExistence type="inferred from homology"/>
<dbReference type="InterPro" id="IPR050126">
    <property type="entry name" value="Ap4A_hydrolase"/>
</dbReference>
<organism evidence="3 4">
    <name type="scientific">Desulfosarcina alkanivorans</name>
    <dbReference type="NCBI Taxonomy" id="571177"/>
    <lineage>
        <taxon>Bacteria</taxon>
        <taxon>Pseudomonadati</taxon>
        <taxon>Thermodesulfobacteriota</taxon>
        <taxon>Desulfobacteria</taxon>
        <taxon>Desulfobacterales</taxon>
        <taxon>Desulfosarcinaceae</taxon>
        <taxon>Desulfosarcina</taxon>
    </lineage>
</organism>
<name>A0A5K7YCG7_9BACT</name>
<dbReference type="Gene3D" id="3.60.21.10">
    <property type="match status" value="1"/>
</dbReference>